<keyword evidence="3" id="KW-0274">FAD</keyword>
<feature type="domain" description="FAD/NAD(P)-binding" evidence="4">
    <location>
        <begin position="3"/>
        <end position="300"/>
    </location>
</feature>
<sequence length="310" mass="33837">MSKYVIIGGSAGGIGAIEAIREVDPIGTLTLISEEKVPQYSRPMISEYVSKEATLDMMKYRDDQFWKNNNVNVLNGRIATKIDFTKKFVKLENGDKISYEKLLIATGGKPFVPRMEGEKKDGFFTFTELSSAEALEAKVTQSKRALVIGGGLIGVSASEALVKRGIKVTLVELKENILSLILDKTASEIAETVLKKSGVTIITGQTVQQIQGKQDDPSTVGRVVMTDGTEIPCDLVVVAIGVIPRTELVKDTSLKLNRGIIVDKLMRTNIPDVYACGDVAEAHDFLINENRLLPLWPLAYNGGRVAGYNM</sequence>
<evidence type="ECO:0000313" key="6">
    <source>
        <dbReference type="Proteomes" id="UP000037237"/>
    </source>
</evidence>
<dbReference type="PANTHER" id="PTHR43429">
    <property type="entry name" value="PYRIDINE NUCLEOTIDE-DISULFIDE OXIDOREDUCTASE DOMAIN-CONTAINING"/>
    <property type="match status" value="1"/>
</dbReference>
<reference evidence="5 6" key="1">
    <citation type="submission" date="2015-06" db="EMBL/GenBank/DDBJ databases">
        <title>New insights into the roles of widespread benthic archaea in carbon and nitrogen cycling.</title>
        <authorList>
            <person name="Lazar C.S."/>
            <person name="Baker B.J."/>
            <person name="Seitz K.W."/>
            <person name="Hyde A.S."/>
            <person name="Dick G.J."/>
            <person name="Hinrichs K.-U."/>
            <person name="Teske A.P."/>
        </authorList>
    </citation>
    <scope>NUCLEOTIDE SEQUENCE [LARGE SCALE GENOMIC DNA]</scope>
    <source>
        <strain evidence="5">SG8-32-1</strain>
    </source>
</reference>
<accession>A0A0M0BMS2</accession>
<organism evidence="5 6">
    <name type="scientific">miscellaneous Crenarchaeota group-1 archaeon SG8-32-1</name>
    <dbReference type="NCBI Taxonomy" id="1685124"/>
    <lineage>
        <taxon>Archaea</taxon>
        <taxon>Candidatus Bathyarchaeota</taxon>
        <taxon>MCG-1</taxon>
    </lineage>
</organism>
<keyword evidence="2" id="KW-0285">Flavoprotein</keyword>
<dbReference type="PRINTS" id="PR00411">
    <property type="entry name" value="PNDRDTASEI"/>
</dbReference>
<dbReference type="InterPro" id="IPR023753">
    <property type="entry name" value="FAD/NAD-binding_dom"/>
</dbReference>
<dbReference type="Gene3D" id="3.50.50.60">
    <property type="entry name" value="FAD/NAD(P)-binding domain"/>
    <property type="match status" value="2"/>
</dbReference>
<gene>
    <name evidence="5" type="ORF">AC477_05685</name>
</gene>
<dbReference type="InterPro" id="IPR036188">
    <property type="entry name" value="FAD/NAD-bd_sf"/>
</dbReference>
<dbReference type="GO" id="GO:0016491">
    <property type="term" value="F:oxidoreductase activity"/>
    <property type="evidence" value="ECO:0007669"/>
    <property type="project" value="InterPro"/>
</dbReference>
<dbReference type="Proteomes" id="UP000037237">
    <property type="component" value="Unassembled WGS sequence"/>
</dbReference>
<dbReference type="PANTHER" id="PTHR43429:SF3">
    <property type="entry name" value="NITRITE REDUCTASE [NAD(P)H]"/>
    <property type="match status" value="1"/>
</dbReference>
<dbReference type="InterPro" id="IPR050260">
    <property type="entry name" value="FAD-bd_OxRdtase"/>
</dbReference>
<name>A0A0M0BMS2_9ARCH</name>
<dbReference type="SUPFAM" id="SSF51905">
    <property type="entry name" value="FAD/NAD(P)-binding domain"/>
    <property type="match status" value="1"/>
</dbReference>
<proteinExistence type="predicted"/>
<dbReference type="PRINTS" id="PR00368">
    <property type="entry name" value="FADPNR"/>
</dbReference>
<evidence type="ECO:0000256" key="1">
    <source>
        <dbReference type="ARBA" id="ARBA00001974"/>
    </source>
</evidence>
<feature type="non-terminal residue" evidence="5">
    <location>
        <position position="310"/>
    </location>
</feature>
<comment type="cofactor">
    <cofactor evidence="1">
        <name>FAD</name>
        <dbReference type="ChEBI" id="CHEBI:57692"/>
    </cofactor>
</comment>
<dbReference type="Pfam" id="PF07992">
    <property type="entry name" value="Pyr_redox_2"/>
    <property type="match status" value="1"/>
</dbReference>
<dbReference type="AlphaFoldDB" id="A0A0M0BMS2"/>
<comment type="caution">
    <text evidence="5">The sequence shown here is derived from an EMBL/GenBank/DDBJ whole genome shotgun (WGS) entry which is preliminary data.</text>
</comment>
<evidence type="ECO:0000256" key="3">
    <source>
        <dbReference type="ARBA" id="ARBA00022827"/>
    </source>
</evidence>
<dbReference type="EMBL" id="LFWU01000149">
    <property type="protein sequence ID" value="KON29635.1"/>
    <property type="molecule type" value="Genomic_DNA"/>
</dbReference>
<evidence type="ECO:0000256" key="2">
    <source>
        <dbReference type="ARBA" id="ARBA00022630"/>
    </source>
</evidence>
<evidence type="ECO:0000313" key="5">
    <source>
        <dbReference type="EMBL" id="KON29635.1"/>
    </source>
</evidence>
<evidence type="ECO:0000259" key="4">
    <source>
        <dbReference type="Pfam" id="PF07992"/>
    </source>
</evidence>
<protein>
    <submittedName>
        <fullName evidence="5">Pyridine nucleotide-disulfide oxidoreductase</fullName>
    </submittedName>
</protein>